<proteinExistence type="predicted"/>
<dbReference type="AlphaFoldDB" id="A0AAD1S8E1"/>
<reference evidence="2" key="1">
    <citation type="submission" date="2022-03" db="EMBL/GenBank/DDBJ databases">
        <authorList>
            <person name="Alioto T."/>
            <person name="Alioto T."/>
            <person name="Gomez Garrido J."/>
        </authorList>
    </citation>
    <scope>NUCLEOTIDE SEQUENCE</scope>
</reference>
<evidence type="ECO:0000313" key="3">
    <source>
        <dbReference type="Proteomes" id="UP001295444"/>
    </source>
</evidence>
<keyword evidence="3" id="KW-1185">Reference proteome</keyword>
<evidence type="ECO:0000313" key="2">
    <source>
        <dbReference type="EMBL" id="CAH2293442.1"/>
    </source>
</evidence>
<accession>A0AAD1S8E1</accession>
<feature type="region of interest" description="Disordered" evidence="1">
    <location>
        <begin position="32"/>
        <end position="96"/>
    </location>
</feature>
<sequence length="96" mass="10524">MADATCAAQPSTQTTLDKIFTDFWAKLNSQLQAPTLQTPGPTSLHERPPSTLPLPAALAPGRRPPRNHRPAAKNMRNSARLTVFRRRGSPEDAPEK</sequence>
<organism evidence="2 3">
    <name type="scientific">Pelobates cultripes</name>
    <name type="common">Western spadefoot toad</name>
    <dbReference type="NCBI Taxonomy" id="61616"/>
    <lineage>
        <taxon>Eukaryota</taxon>
        <taxon>Metazoa</taxon>
        <taxon>Chordata</taxon>
        <taxon>Craniata</taxon>
        <taxon>Vertebrata</taxon>
        <taxon>Euteleostomi</taxon>
        <taxon>Amphibia</taxon>
        <taxon>Batrachia</taxon>
        <taxon>Anura</taxon>
        <taxon>Pelobatoidea</taxon>
        <taxon>Pelobatidae</taxon>
        <taxon>Pelobates</taxon>
    </lineage>
</organism>
<evidence type="ECO:0000256" key="1">
    <source>
        <dbReference type="SAM" id="MobiDB-lite"/>
    </source>
</evidence>
<feature type="compositionally biased region" description="Polar residues" evidence="1">
    <location>
        <begin position="32"/>
        <end position="41"/>
    </location>
</feature>
<gene>
    <name evidence="2" type="ORF">PECUL_23A060250</name>
</gene>
<name>A0AAD1S8E1_PELCU</name>
<dbReference type="EMBL" id="OW240916">
    <property type="protein sequence ID" value="CAH2293442.1"/>
    <property type="molecule type" value="Genomic_DNA"/>
</dbReference>
<protein>
    <submittedName>
        <fullName evidence="2">Uncharacterized protein</fullName>
    </submittedName>
</protein>
<dbReference type="Proteomes" id="UP001295444">
    <property type="component" value="Chromosome 05"/>
</dbReference>